<dbReference type="PROSITE" id="PS00687">
    <property type="entry name" value="ALDEHYDE_DEHYDR_GLU"/>
    <property type="match status" value="1"/>
</dbReference>
<dbReference type="InterPro" id="IPR016162">
    <property type="entry name" value="Ald_DH_N"/>
</dbReference>
<dbReference type="Proteomes" id="UP000716322">
    <property type="component" value="Unassembled WGS sequence"/>
</dbReference>
<feature type="domain" description="Aldehyde dehydrogenase" evidence="6">
    <location>
        <begin position="32"/>
        <end position="476"/>
    </location>
</feature>
<evidence type="ECO:0000313" key="7">
    <source>
        <dbReference type="EMBL" id="NIA52335.1"/>
    </source>
</evidence>
<dbReference type="SUPFAM" id="SSF53720">
    <property type="entry name" value="ALDH-like"/>
    <property type="match status" value="1"/>
</dbReference>
<evidence type="ECO:0000259" key="6">
    <source>
        <dbReference type="Pfam" id="PF00171"/>
    </source>
</evidence>
<feature type="active site" evidence="4">
    <location>
        <position position="258"/>
    </location>
</feature>
<dbReference type="EMBL" id="JAAQOM010000001">
    <property type="protein sequence ID" value="NIA52335.1"/>
    <property type="molecule type" value="Genomic_DNA"/>
</dbReference>
<dbReference type="InterPro" id="IPR015590">
    <property type="entry name" value="Aldehyde_DH_dom"/>
</dbReference>
<dbReference type="PANTHER" id="PTHR42986:SF1">
    <property type="entry name" value="BENZALDEHYDE DEHYDROGENASE YFMT"/>
    <property type="match status" value="1"/>
</dbReference>
<evidence type="ECO:0000313" key="8">
    <source>
        <dbReference type="Proteomes" id="UP000716322"/>
    </source>
</evidence>
<dbReference type="InterPro" id="IPR016163">
    <property type="entry name" value="Ald_DH_C"/>
</dbReference>
<name>A0ABX0P5V6_9BURK</name>
<keyword evidence="3" id="KW-0520">NAD</keyword>
<evidence type="ECO:0000256" key="2">
    <source>
        <dbReference type="ARBA" id="ARBA00023002"/>
    </source>
</evidence>
<keyword evidence="2 5" id="KW-0560">Oxidoreductase</keyword>
<dbReference type="InterPro" id="IPR016161">
    <property type="entry name" value="Ald_DH/histidinol_DH"/>
</dbReference>
<accession>A0ABX0P5V6</accession>
<dbReference type="CDD" id="cd07105">
    <property type="entry name" value="ALDH_SaliADH"/>
    <property type="match status" value="1"/>
</dbReference>
<evidence type="ECO:0000256" key="3">
    <source>
        <dbReference type="ARBA" id="ARBA00023027"/>
    </source>
</evidence>
<evidence type="ECO:0000256" key="1">
    <source>
        <dbReference type="ARBA" id="ARBA00009986"/>
    </source>
</evidence>
<evidence type="ECO:0000256" key="5">
    <source>
        <dbReference type="RuleBase" id="RU003345"/>
    </source>
</evidence>
<evidence type="ECO:0000256" key="4">
    <source>
        <dbReference type="PROSITE-ProRule" id="PRU10007"/>
    </source>
</evidence>
<dbReference type="Gene3D" id="3.40.605.10">
    <property type="entry name" value="Aldehyde Dehydrogenase, Chain A, domain 1"/>
    <property type="match status" value="1"/>
</dbReference>
<comment type="caution">
    <text evidence="7">The sequence shown here is derived from an EMBL/GenBank/DDBJ whole genome shotgun (WGS) entry which is preliminary data.</text>
</comment>
<organism evidence="7 8">
    <name type="scientific">Telluria antibiotica</name>
    <dbReference type="NCBI Taxonomy" id="2717319"/>
    <lineage>
        <taxon>Bacteria</taxon>
        <taxon>Pseudomonadati</taxon>
        <taxon>Pseudomonadota</taxon>
        <taxon>Betaproteobacteria</taxon>
        <taxon>Burkholderiales</taxon>
        <taxon>Oxalobacteraceae</taxon>
        <taxon>Telluria group</taxon>
        <taxon>Telluria</taxon>
    </lineage>
</organism>
<dbReference type="Gene3D" id="3.40.309.10">
    <property type="entry name" value="Aldehyde Dehydrogenase, Chain A, domain 2"/>
    <property type="match status" value="1"/>
</dbReference>
<comment type="similarity">
    <text evidence="1 5">Belongs to the aldehyde dehydrogenase family.</text>
</comment>
<gene>
    <name evidence="7" type="ORF">HAV22_01535</name>
</gene>
<proteinExistence type="inferred from homology"/>
<sequence length="487" mass="50527">MFDTDLLIAGQARPASNGATFERCNPATGGAAPATGAVATRAAAATLDDVDAAVAAARAAFPAWSAMPPGARRALLLGAADALEALRPRIVDAAVREAGGAPVWYQFNVTLAANMLREAASMTTQIAGEVIPSDVPGSLALGVRQPCGVVVGIAPWNAPVILGTRAVAMPLACGNTVILKASELCPAVHRLIAQAFADAGFPPGVVNFISNAPDDAARVVERLIAHPAVRRINFTGSTRVGRIIAKLAAEHLKPVLLELGGKNPVVVLDDADLDAAVDAAAFSAFFNQGQICMSADRIIVDGKIADAFIDKLAAKTATLRAGHADAPLAGMIDPAAARRVDAMLADARERGATVIQTGGLEGNVLQPAIVDGVTPAMRVYQEESFGPIVSVLRFDTDEEAIRLANDSEYGLSAAVFSRDIGRAMAVARRIESGICHINGPTVHDEAQMPFGGVKGSGYGRFGGKAAIAEFTDLRWITVQTGPRHYPI</sequence>
<reference evidence="7 8" key="1">
    <citation type="submission" date="2020-03" db="EMBL/GenBank/DDBJ databases">
        <title>Genome sequence of strain Massilia sp. TW-1.</title>
        <authorList>
            <person name="Chaudhary D.K."/>
        </authorList>
    </citation>
    <scope>NUCLEOTIDE SEQUENCE [LARGE SCALE GENOMIC DNA]</scope>
    <source>
        <strain evidence="7 8">TW-1</strain>
    </source>
</reference>
<dbReference type="InterPro" id="IPR029510">
    <property type="entry name" value="Ald_DH_CS_GLU"/>
</dbReference>
<protein>
    <submittedName>
        <fullName evidence="7">Aldehyde dehydrogenase</fullName>
    </submittedName>
</protein>
<dbReference type="PANTHER" id="PTHR42986">
    <property type="entry name" value="BENZALDEHYDE DEHYDROGENASE YFMT"/>
    <property type="match status" value="1"/>
</dbReference>
<keyword evidence="8" id="KW-1185">Reference proteome</keyword>
<dbReference type="Pfam" id="PF00171">
    <property type="entry name" value="Aldedh"/>
    <property type="match status" value="1"/>
</dbReference>
<dbReference type="RefSeq" id="WP_166855778.1">
    <property type="nucleotide sequence ID" value="NZ_JAAQOM010000001.1"/>
</dbReference>